<gene>
    <name evidence="2" type="ORF">BGO89_06555</name>
</gene>
<dbReference type="Proteomes" id="UP000184233">
    <property type="component" value="Unassembled WGS sequence"/>
</dbReference>
<comment type="caution">
    <text evidence="2">The sequence shown here is derived from an EMBL/GenBank/DDBJ whole genome shotgun (WGS) entry which is preliminary data.</text>
</comment>
<dbReference type="InterPro" id="IPR002737">
    <property type="entry name" value="MEMO1_fam"/>
</dbReference>
<organism evidence="2 3">
    <name type="scientific">Candidatus Kapaibacterium thiocyanatum</name>
    <dbReference type="NCBI Taxonomy" id="1895771"/>
    <lineage>
        <taxon>Bacteria</taxon>
        <taxon>Pseudomonadati</taxon>
        <taxon>Candidatus Kapaibacteriota</taxon>
        <taxon>Candidatus Kapaibacteriia</taxon>
        <taxon>Candidatus Kapaibacteriales</taxon>
        <taxon>Candidatus Kapaibacteriaceae</taxon>
        <taxon>Candidatus Kapaibacterium</taxon>
    </lineage>
</organism>
<dbReference type="Pfam" id="PF01875">
    <property type="entry name" value="Memo"/>
    <property type="match status" value="1"/>
</dbReference>
<dbReference type="STRING" id="1895771.BGO89_06555"/>
<proteinExistence type="inferred from homology"/>
<evidence type="ECO:0000313" key="2">
    <source>
        <dbReference type="EMBL" id="OJX57629.1"/>
    </source>
</evidence>
<sequence length="402" mass="43481">MTNVLPRFRADVHVSVVQDGGEDMLLLHDPMNIADGPILLHPDMVEILEVCDGHTTWEELASSSGVSPDGPELLHARAFVAQLARMGFLEGPAYDAMLHASEEAFAGLDVRPAVCAGSSYPADAIELREMFGAIERQAGTVGVVNPSVLLMPHIDFRVGADAYAAPLAALRTTDADLYVIVGTAHHWSDHQVILTEKHFETPLGTVHTDRDLVGAVRARLEGIPGRVAPTDLAHRPEHSIEYHVALLQHAVGNRPFAVLPVLVTGIQHLFMEPGSIVSQPDVADVAKALHDVVAADGRKVCWLISGDLAHIGTRFGDSRPAAELFDLVRMEDERLLERLVEGDVEGYYEEVRRVGDRRRICGLAPTVMALAAAGPRPGTLLSYDQWDDSETGSGVTYASVAF</sequence>
<accession>A0A1M3KYR5</accession>
<dbReference type="CDD" id="cd07361">
    <property type="entry name" value="MEMO_like"/>
    <property type="match status" value="1"/>
</dbReference>
<dbReference type="EMBL" id="MKVH01000021">
    <property type="protein sequence ID" value="OJX57629.1"/>
    <property type="molecule type" value="Genomic_DNA"/>
</dbReference>
<protein>
    <submittedName>
        <fullName evidence="2">AmmeMemoRadiSam system protein B</fullName>
    </submittedName>
</protein>
<dbReference type="AlphaFoldDB" id="A0A1M3KYR5"/>
<dbReference type="PANTHER" id="PTHR11060:SF0">
    <property type="entry name" value="PROTEIN MEMO1"/>
    <property type="match status" value="1"/>
</dbReference>
<dbReference type="Gene3D" id="3.40.830.10">
    <property type="entry name" value="LigB-like"/>
    <property type="match status" value="1"/>
</dbReference>
<evidence type="ECO:0000313" key="3">
    <source>
        <dbReference type="Proteomes" id="UP000184233"/>
    </source>
</evidence>
<comment type="similarity">
    <text evidence="1">Belongs to the MEMO1 family.</text>
</comment>
<reference evidence="2 3" key="1">
    <citation type="submission" date="2016-09" db="EMBL/GenBank/DDBJ databases">
        <title>Genome-resolved meta-omics ties microbial dynamics to process performance in biotechnology for thiocyanate degradation.</title>
        <authorList>
            <person name="Kantor R.S."/>
            <person name="Huddy R.J."/>
            <person name="Iyer R."/>
            <person name="Thomas B.C."/>
            <person name="Brown C.T."/>
            <person name="Anantharaman K."/>
            <person name="Tringe S."/>
            <person name="Hettich R.L."/>
            <person name="Harrison S.T."/>
            <person name="Banfield J.F."/>
        </authorList>
    </citation>
    <scope>NUCLEOTIDE SEQUENCE [LARGE SCALE GENOMIC DNA]</scope>
    <source>
        <strain evidence="2">59-99</strain>
    </source>
</reference>
<name>A0A1M3KYR5_9BACT</name>
<dbReference type="NCBIfam" id="TIGR04336">
    <property type="entry name" value="AmmeMemoSam_B"/>
    <property type="match status" value="1"/>
</dbReference>
<dbReference type="PANTHER" id="PTHR11060">
    <property type="entry name" value="PROTEIN MEMO1"/>
    <property type="match status" value="1"/>
</dbReference>
<evidence type="ECO:0000256" key="1">
    <source>
        <dbReference type="ARBA" id="ARBA00006315"/>
    </source>
</evidence>